<dbReference type="EMBL" id="WIXE01013789">
    <property type="protein sequence ID" value="KAK5974796.1"/>
    <property type="molecule type" value="Genomic_DNA"/>
</dbReference>
<keyword evidence="3" id="KW-1185">Reference proteome</keyword>
<accession>A0AAN8F888</accession>
<evidence type="ECO:0000313" key="2">
    <source>
        <dbReference type="EMBL" id="KAK5974796.1"/>
    </source>
</evidence>
<keyword evidence="1" id="KW-0812">Transmembrane</keyword>
<reference evidence="2 3" key="1">
    <citation type="submission" date="2019-10" db="EMBL/GenBank/DDBJ databases">
        <title>Assembly and Annotation for the nematode Trichostrongylus colubriformis.</title>
        <authorList>
            <person name="Martin J."/>
        </authorList>
    </citation>
    <scope>NUCLEOTIDE SEQUENCE [LARGE SCALE GENOMIC DNA]</scope>
    <source>
        <strain evidence="2">G859</strain>
        <tissue evidence="2">Whole worm</tissue>
    </source>
</reference>
<dbReference type="Proteomes" id="UP001331761">
    <property type="component" value="Unassembled WGS sequence"/>
</dbReference>
<protein>
    <submittedName>
        <fullName evidence="2">Uncharacterized protein</fullName>
    </submittedName>
</protein>
<gene>
    <name evidence="2" type="ORF">GCK32_020617</name>
</gene>
<keyword evidence="1" id="KW-1133">Transmembrane helix</keyword>
<evidence type="ECO:0000256" key="1">
    <source>
        <dbReference type="SAM" id="Phobius"/>
    </source>
</evidence>
<comment type="caution">
    <text evidence="2">The sequence shown here is derived from an EMBL/GenBank/DDBJ whole genome shotgun (WGS) entry which is preliminary data.</text>
</comment>
<evidence type="ECO:0000313" key="3">
    <source>
        <dbReference type="Proteomes" id="UP001331761"/>
    </source>
</evidence>
<name>A0AAN8F888_TRICO</name>
<proteinExistence type="predicted"/>
<dbReference type="AlphaFoldDB" id="A0AAN8F888"/>
<feature type="transmembrane region" description="Helical" evidence="1">
    <location>
        <begin position="115"/>
        <end position="135"/>
    </location>
</feature>
<organism evidence="2 3">
    <name type="scientific">Trichostrongylus colubriformis</name>
    <name type="common">Black scour worm</name>
    <dbReference type="NCBI Taxonomy" id="6319"/>
    <lineage>
        <taxon>Eukaryota</taxon>
        <taxon>Metazoa</taxon>
        <taxon>Ecdysozoa</taxon>
        <taxon>Nematoda</taxon>
        <taxon>Chromadorea</taxon>
        <taxon>Rhabditida</taxon>
        <taxon>Rhabditina</taxon>
        <taxon>Rhabditomorpha</taxon>
        <taxon>Strongyloidea</taxon>
        <taxon>Trichostrongylidae</taxon>
        <taxon>Trichostrongylus</taxon>
    </lineage>
</organism>
<sequence length="148" mass="16669">MLLIKKAVFKLSGKCGVWRSTGIDIVAKYAFIAACICKTNDCNTKDFAQHAAKLASLDLNGSYWADTNIVETLDIVKSPKIRRNLMECLVRASLRKEYPLVSHSVTRSRDFMSEYLLVILVLVASFFCCALVYCFTMRKRKVSDAVVN</sequence>
<keyword evidence="1" id="KW-0472">Membrane</keyword>